<evidence type="ECO:0000313" key="2">
    <source>
        <dbReference type="Proteomes" id="UP000276133"/>
    </source>
</evidence>
<evidence type="ECO:0000313" key="1">
    <source>
        <dbReference type="EMBL" id="RMZ93287.1"/>
    </source>
</evidence>
<name>A0A3M7P3D6_BRAPC</name>
<reference evidence="1 2" key="1">
    <citation type="journal article" date="2018" name="Sci. Rep.">
        <title>Genomic signatures of local adaptation to the degree of environmental predictability in rotifers.</title>
        <authorList>
            <person name="Franch-Gras L."/>
            <person name="Hahn C."/>
            <person name="Garcia-Roger E.M."/>
            <person name="Carmona M.J."/>
            <person name="Serra M."/>
            <person name="Gomez A."/>
        </authorList>
    </citation>
    <scope>NUCLEOTIDE SEQUENCE [LARGE SCALE GENOMIC DNA]</scope>
    <source>
        <strain evidence="1">HYR1</strain>
    </source>
</reference>
<proteinExistence type="predicted"/>
<sequence length="69" mass="7795">MPSQIHHACFHHNLNKRSNITSVGLKIGSLATPQRQLASFEIPLIFVNRVVHLCHMCELSGFFVLKKKA</sequence>
<protein>
    <submittedName>
        <fullName evidence="1">Uncharacterized protein</fullName>
    </submittedName>
</protein>
<dbReference type="Proteomes" id="UP000276133">
    <property type="component" value="Unassembled WGS sequence"/>
</dbReference>
<gene>
    <name evidence="1" type="ORF">BpHYR1_023088</name>
</gene>
<comment type="caution">
    <text evidence="1">The sequence shown here is derived from an EMBL/GenBank/DDBJ whole genome shotgun (WGS) entry which is preliminary data.</text>
</comment>
<dbReference type="AlphaFoldDB" id="A0A3M7P3D6"/>
<organism evidence="1 2">
    <name type="scientific">Brachionus plicatilis</name>
    <name type="common">Marine rotifer</name>
    <name type="synonym">Brachionus muelleri</name>
    <dbReference type="NCBI Taxonomy" id="10195"/>
    <lineage>
        <taxon>Eukaryota</taxon>
        <taxon>Metazoa</taxon>
        <taxon>Spiralia</taxon>
        <taxon>Gnathifera</taxon>
        <taxon>Rotifera</taxon>
        <taxon>Eurotatoria</taxon>
        <taxon>Monogononta</taxon>
        <taxon>Pseudotrocha</taxon>
        <taxon>Ploima</taxon>
        <taxon>Brachionidae</taxon>
        <taxon>Brachionus</taxon>
    </lineage>
</organism>
<accession>A0A3M7P3D6</accession>
<dbReference type="EMBL" id="REGN01013925">
    <property type="protein sequence ID" value="RMZ93287.1"/>
    <property type="molecule type" value="Genomic_DNA"/>
</dbReference>
<keyword evidence="2" id="KW-1185">Reference proteome</keyword>